<sequence>MTKIEINKTGKVVKGDYFGWHVKILNDKDYTGGFLILLISPFNPEDNYDHWVSDVRELNAYFAAREWEIDWNAATVSQE</sequence>
<dbReference type="EMBL" id="FKLO01000030">
    <property type="protein sequence ID" value="SAM60218.1"/>
    <property type="molecule type" value="Genomic_DNA"/>
</dbReference>
<dbReference type="OMA" id="REWEIDW"/>
<evidence type="ECO:0000313" key="1">
    <source>
        <dbReference type="EMBL" id="SAM60218.1"/>
    </source>
</evidence>
<dbReference type="GeneID" id="84789757"/>
<dbReference type="Proteomes" id="UP000190837">
    <property type="component" value="Unassembled WGS sequence"/>
</dbReference>
<dbReference type="AlphaFoldDB" id="A0A1C3H345"/>
<name>A0A1C3H345_9GAMM</name>
<dbReference type="RefSeq" id="WP_004140109.1">
    <property type="nucleotide sequence ID" value="NZ_CAUPBE010000047.1"/>
</dbReference>
<proteinExistence type="predicted"/>
<evidence type="ECO:0000313" key="2">
    <source>
        <dbReference type="Proteomes" id="UP000190837"/>
    </source>
</evidence>
<gene>
    <name evidence="1" type="ORF">CHUV0807_0699</name>
</gene>
<organism evidence="1 2">
    <name type="scientific">Cardiobacterium hominis</name>
    <dbReference type="NCBI Taxonomy" id="2718"/>
    <lineage>
        <taxon>Bacteria</taxon>
        <taxon>Pseudomonadati</taxon>
        <taxon>Pseudomonadota</taxon>
        <taxon>Gammaproteobacteria</taxon>
        <taxon>Cardiobacteriales</taxon>
        <taxon>Cardiobacteriaceae</taxon>
        <taxon>Cardiobacterium</taxon>
    </lineage>
</organism>
<reference evidence="2" key="1">
    <citation type="submission" date="2016-04" db="EMBL/GenBank/DDBJ databases">
        <authorList>
            <person name="Tagini F."/>
        </authorList>
    </citation>
    <scope>NUCLEOTIDE SEQUENCE [LARGE SCALE GENOMIC DNA]</scope>
    <source>
        <strain evidence="2">CHUV0807</strain>
    </source>
</reference>
<accession>A0A1C3H345</accession>
<protein>
    <submittedName>
        <fullName evidence="1">Uncharacterized protein</fullName>
    </submittedName>
</protein>